<evidence type="ECO:0000313" key="1">
    <source>
        <dbReference type="EMBL" id="SDF25627.1"/>
    </source>
</evidence>
<dbReference type="AlphaFoldDB" id="A0A1G7JL05"/>
<dbReference type="EMBL" id="FNAI01000015">
    <property type="protein sequence ID" value="SDF25627.1"/>
    <property type="molecule type" value="Genomic_DNA"/>
</dbReference>
<proteinExistence type="predicted"/>
<sequence length="134" mass="15762">MVRVKEDQELEFELQELYLTGKQWLSDIAFLEEELRFLMELMGKFAIPLPGSGQQRKQQDMMEALSLREAAHTELKQEVLIYMNKLEPLIVEPDTRISLQLVEDYMLLKGKVENALLDLKSIKYACINVYRMHQ</sequence>
<reference evidence="1 2" key="1">
    <citation type="submission" date="2016-10" db="EMBL/GenBank/DDBJ databases">
        <authorList>
            <person name="de Groot N.N."/>
        </authorList>
    </citation>
    <scope>NUCLEOTIDE SEQUENCE [LARGE SCALE GENOMIC DNA]</scope>
    <source>
        <strain evidence="1 2">47C3B</strain>
    </source>
</reference>
<keyword evidence="2" id="KW-1185">Reference proteome</keyword>
<evidence type="ECO:0000313" key="2">
    <source>
        <dbReference type="Proteomes" id="UP000199072"/>
    </source>
</evidence>
<accession>A0A1G7JL05</accession>
<dbReference type="STRING" id="1391627.SAMN05216464_11525"/>
<dbReference type="Proteomes" id="UP000199072">
    <property type="component" value="Unassembled WGS sequence"/>
</dbReference>
<organism evidence="1 2">
    <name type="scientific">Mucilaginibacter pineti</name>
    <dbReference type="NCBI Taxonomy" id="1391627"/>
    <lineage>
        <taxon>Bacteria</taxon>
        <taxon>Pseudomonadati</taxon>
        <taxon>Bacteroidota</taxon>
        <taxon>Sphingobacteriia</taxon>
        <taxon>Sphingobacteriales</taxon>
        <taxon>Sphingobacteriaceae</taxon>
        <taxon>Mucilaginibacter</taxon>
    </lineage>
</organism>
<gene>
    <name evidence="1" type="ORF">SAMN05216464_11525</name>
</gene>
<name>A0A1G7JL05_9SPHI</name>
<protein>
    <submittedName>
        <fullName evidence="1">Uncharacterized protein</fullName>
    </submittedName>
</protein>
<dbReference type="RefSeq" id="WP_091154009.1">
    <property type="nucleotide sequence ID" value="NZ_FNAI01000015.1"/>
</dbReference>